<dbReference type="Proteomes" id="UP001060164">
    <property type="component" value="Chromosome"/>
</dbReference>
<name>A0ABY5VJ92_9FIRM</name>
<dbReference type="RefSeq" id="WP_028530426.1">
    <property type="nucleotide sequence ID" value="NZ_CABLBR010000002.1"/>
</dbReference>
<proteinExistence type="predicted"/>
<reference evidence="1" key="1">
    <citation type="journal article" date="2022" name="Cell">
        <title>Design, construction, and in vivo augmentation of a complex gut microbiome.</title>
        <authorList>
            <person name="Cheng A.G."/>
            <person name="Ho P.Y."/>
            <person name="Aranda-Diaz A."/>
            <person name="Jain S."/>
            <person name="Yu F.B."/>
            <person name="Meng X."/>
            <person name="Wang M."/>
            <person name="Iakiviak M."/>
            <person name="Nagashima K."/>
            <person name="Zhao A."/>
            <person name="Murugkar P."/>
            <person name="Patil A."/>
            <person name="Atabakhsh K."/>
            <person name="Weakley A."/>
            <person name="Yan J."/>
            <person name="Brumbaugh A.R."/>
            <person name="Higginbottom S."/>
            <person name="Dimas A."/>
            <person name="Shiver A.L."/>
            <person name="Deutschbauer A."/>
            <person name="Neff N."/>
            <person name="Sonnenburg J.L."/>
            <person name="Huang K.C."/>
            <person name="Fischbach M.A."/>
        </authorList>
    </citation>
    <scope>NUCLEOTIDE SEQUENCE</scope>
    <source>
        <strain evidence="1">DSM 19829</strain>
    </source>
</reference>
<protein>
    <recommendedName>
        <fullName evidence="3">IgGFc-binding protein N-terminal domain-containing protein</fullName>
    </recommendedName>
</protein>
<organism evidence="1 2">
    <name type="scientific">Ruminococcus gauvreauii</name>
    <dbReference type="NCBI Taxonomy" id="438033"/>
    <lineage>
        <taxon>Bacteria</taxon>
        <taxon>Bacillati</taxon>
        <taxon>Bacillota</taxon>
        <taxon>Clostridia</taxon>
        <taxon>Eubacteriales</taxon>
        <taxon>Oscillospiraceae</taxon>
        <taxon>Ruminococcus</taxon>
    </lineage>
</organism>
<evidence type="ECO:0000313" key="1">
    <source>
        <dbReference type="EMBL" id="UWP60655.1"/>
    </source>
</evidence>
<gene>
    <name evidence="1" type="ORF">NQ502_06380</name>
</gene>
<evidence type="ECO:0008006" key="3">
    <source>
        <dbReference type="Google" id="ProtNLM"/>
    </source>
</evidence>
<sequence>MPYQSFVPVTGIIREITPMTGECCNRMISIMSSGGITNFVVAPETFVVGCTRLRPGMRVAAFYDSDLPVPLIFPPQYRAEMITVLRPNENVKLDYFGKDLTSSDGTLSLNISRSTNVTTVNGQRFDCSPGGHILLVYYFNTTRSIPAQTTPEKIIVFC</sequence>
<keyword evidence="2" id="KW-1185">Reference proteome</keyword>
<dbReference type="EMBL" id="CP102290">
    <property type="protein sequence ID" value="UWP60655.1"/>
    <property type="molecule type" value="Genomic_DNA"/>
</dbReference>
<evidence type="ECO:0000313" key="2">
    <source>
        <dbReference type="Proteomes" id="UP001060164"/>
    </source>
</evidence>
<accession>A0ABY5VJ92</accession>